<keyword evidence="6" id="KW-1185">Reference proteome</keyword>
<proteinExistence type="inferred from homology"/>
<sequence length="225" mass="22920">MKRYVGMDKLKARRIAGFLVIAVAATWALIAVTAANPSAVAEPCPDVEAVFARGTSEAPGVGAVGQVFVDSLRAQAGTRSVGVYAVSYPATTDFANSVAAGANDASEHVQSTTANCPNTRVVLGGFSQGATVVDTISQTMPPAVADHVAAVAVFGTPRSAHAASLAGGAPLPAISPLYAPKTIDQCVHDDPICSEPFNPLAFFAHDSYAFSGMAVDAAKFAVGRL</sequence>
<evidence type="ECO:0000313" key="5">
    <source>
        <dbReference type="EMBL" id="PXX05602.1"/>
    </source>
</evidence>
<evidence type="ECO:0000256" key="3">
    <source>
        <dbReference type="ARBA" id="ARBA00022801"/>
    </source>
</evidence>
<keyword evidence="4" id="KW-1015">Disulfide bond</keyword>
<dbReference type="InterPro" id="IPR000675">
    <property type="entry name" value="Cutinase/axe"/>
</dbReference>
<dbReference type="SUPFAM" id="SSF53474">
    <property type="entry name" value="alpha/beta-Hydrolases"/>
    <property type="match status" value="1"/>
</dbReference>
<evidence type="ECO:0000256" key="4">
    <source>
        <dbReference type="ARBA" id="ARBA00023157"/>
    </source>
</evidence>
<gene>
    <name evidence="5" type="ORF">C8E89_117112</name>
</gene>
<dbReference type="PANTHER" id="PTHR33630">
    <property type="entry name" value="CUTINASE RV1984C-RELATED-RELATED"/>
    <property type="match status" value="1"/>
</dbReference>
<evidence type="ECO:0000313" key="6">
    <source>
        <dbReference type="Proteomes" id="UP000247781"/>
    </source>
</evidence>
<keyword evidence="2" id="KW-0719">Serine esterase</keyword>
<dbReference type="Pfam" id="PF01083">
    <property type="entry name" value="Cutinase"/>
    <property type="match status" value="1"/>
</dbReference>
<dbReference type="OrthoDB" id="3690529at2"/>
<reference evidence="6" key="1">
    <citation type="submission" date="2018-05" db="EMBL/GenBank/DDBJ databases">
        <authorList>
            <person name="Deangelis K."/>
            <person name="Huntemann M."/>
            <person name="Clum A."/>
            <person name="Pillay M."/>
            <person name="Palaniappan K."/>
            <person name="Varghese N."/>
            <person name="Mikhailova N."/>
            <person name="Stamatis D."/>
            <person name="Reddy T."/>
            <person name="Daum C."/>
            <person name="Shapiro N."/>
            <person name="Ivanova N."/>
            <person name="Kyrpides N."/>
            <person name="Woyke T."/>
        </authorList>
    </citation>
    <scope>NUCLEOTIDE SEQUENCE [LARGE SCALE GENOMIC DNA]</scope>
    <source>
        <strain evidence="6">GAS496</strain>
    </source>
</reference>
<keyword evidence="3" id="KW-0378">Hydrolase</keyword>
<name>A0A318HC27_9MYCO</name>
<reference evidence="5 6" key="2">
    <citation type="submission" date="2018-06" db="EMBL/GenBank/DDBJ databases">
        <title>Sequencing of bacterial isolates from soil warming experiment in Harvard Forest, Massachusetts, USA.</title>
        <authorList>
            <person name="Deangelis K.PhD."/>
        </authorList>
    </citation>
    <scope>NUCLEOTIDE SEQUENCE [LARGE SCALE GENOMIC DNA]</scope>
    <source>
        <strain evidence="5 6">GAS496</strain>
    </source>
</reference>
<evidence type="ECO:0000256" key="2">
    <source>
        <dbReference type="ARBA" id="ARBA00022487"/>
    </source>
</evidence>
<dbReference type="Proteomes" id="UP000247781">
    <property type="component" value="Unassembled WGS sequence"/>
</dbReference>
<dbReference type="GO" id="GO:0052689">
    <property type="term" value="F:carboxylic ester hydrolase activity"/>
    <property type="evidence" value="ECO:0007669"/>
    <property type="project" value="UniProtKB-KW"/>
</dbReference>
<comment type="similarity">
    <text evidence="1">Belongs to the cutinase family.</text>
</comment>
<comment type="caution">
    <text evidence="5">The sequence shown here is derived from an EMBL/GenBank/DDBJ whole genome shotgun (WGS) entry which is preliminary data.</text>
</comment>
<dbReference type="AlphaFoldDB" id="A0A318HC27"/>
<dbReference type="EMBL" id="QJJU01000017">
    <property type="protein sequence ID" value="PXX05602.1"/>
    <property type="molecule type" value="Genomic_DNA"/>
</dbReference>
<accession>A0A318HC27</accession>
<dbReference type="InterPro" id="IPR029058">
    <property type="entry name" value="AB_hydrolase_fold"/>
</dbReference>
<dbReference type="Gene3D" id="3.40.50.1820">
    <property type="entry name" value="alpha/beta hydrolase"/>
    <property type="match status" value="1"/>
</dbReference>
<evidence type="ECO:0000256" key="1">
    <source>
        <dbReference type="ARBA" id="ARBA00007534"/>
    </source>
</evidence>
<protein>
    <submittedName>
        <fullName evidence="5">Cutinase</fullName>
    </submittedName>
</protein>
<dbReference type="PANTHER" id="PTHR33630:SF9">
    <property type="entry name" value="CUTINASE 4"/>
    <property type="match status" value="1"/>
</dbReference>
<organism evidence="5 6">
    <name type="scientific">Mycolicibacterium moriokaense</name>
    <dbReference type="NCBI Taxonomy" id="39691"/>
    <lineage>
        <taxon>Bacteria</taxon>
        <taxon>Bacillati</taxon>
        <taxon>Actinomycetota</taxon>
        <taxon>Actinomycetes</taxon>
        <taxon>Mycobacteriales</taxon>
        <taxon>Mycobacteriaceae</taxon>
        <taxon>Mycolicibacterium</taxon>
    </lineage>
</organism>
<dbReference type="SMART" id="SM01110">
    <property type="entry name" value="Cutinase"/>
    <property type="match status" value="1"/>
</dbReference>